<feature type="domain" description="DUF4340" evidence="1">
    <location>
        <begin position="223"/>
        <end position="384"/>
    </location>
</feature>
<keyword evidence="3" id="KW-1185">Reference proteome</keyword>
<sequence length="448" mass="49539">MNRQKKLAVLIGVLVVLCAVIAIVSGVQKHIDTISTVDEEIFATAESALTEVSWTKDGSSLKFTQTDGTWSDASDADFPIDQDKMSDFLDHFESVHASFIIENVEDYSQYGLSSPSCTITFTSADGSTTLQMGDYSTMDEKRYLTLGDGTVYLVDDDPEQYIASDRDDLMRQDTIPDYETLDSIVATGESAFTVEHHPDEDLTYTDAYEYYLSNNGSYKALSTSKVEDFMTTLKDLDRTDYKTYTADDSVLADYGLDAPAVTFTVGYTTEEDEQGSFSLAFGKKGDNCYMRMDDSPIIYAVDSDTYTDDIADTGYDTLRPDEVLSLNWDDVQSIDFTIDGTTYTAEKKGDTWKIVDDVVEFDDVKSAVDGLKVNEFNTETPAKKEEASFTVHLDNDSFPTLTVALYQYDGDNCLAQLDGTTLGYVSRSLVVDLTEAVNAITLGLDAES</sequence>
<dbReference type="InterPro" id="IPR025641">
    <property type="entry name" value="DUF4340"/>
</dbReference>
<comment type="caution">
    <text evidence="2">The sequence shown here is derived from an EMBL/GenBank/DDBJ whole genome shotgun (WGS) entry which is preliminary data.</text>
</comment>
<accession>D1PSA8</accession>
<proteinExistence type="predicted"/>
<evidence type="ECO:0000313" key="2">
    <source>
        <dbReference type="EMBL" id="EFB74393.1"/>
    </source>
</evidence>
<dbReference type="OrthoDB" id="9768524at2"/>
<evidence type="ECO:0000259" key="1">
    <source>
        <dbReference type="Pfam" id="PF14238"/>
    </source>
</evidence>
<dbReference type="eggNOG" id="ENOG5032V6S">
    <property type="taxonomic scope" value="Bacteria"/>
</dbReference>
<dbReference type="Pfam" id="PF14238">
    <property type="entry name" value="DUF4340"/>
    <property type="match status" value="2"/>
</dbReference>
<organism evidence="2 3">
    <name type="scientific">Subdoligranulum variabile DSM 15176</name>
    <dbReference type="NCBI Taxonomy" id="411471"/>
    <lineage>
        <taxon>Bacteria</taxon>
        <taxon>Bacillati</taxon>
        <taxon>Bacillota</taxon>
        <taxon>Clostridia</taxon>
        <taxon>Eubacteriales</taxon>
        <taxon>Oscillospiraceae</taxon>
        <taxon>Subdoligranulum</taxon>
    </lineage>
</organism>
<protein>
    <recommendedName>
        <fullName evidence="1">DUF4340 domain-containing protein</fullName>
    </recommendedName>
</protein>
<dbReference type="EMBL" id="ACBY02000071">
    <property type="protein sequence ID" value="EFB74393.1"/>
    <property type="molecule type" value="Genomic_DNA"/>
</dbReference>
<evidence type="ECO:0000313" key="3">
    <source>
        <dbReference type="Proteomes" id="UP000003438"/>
    </source>
</evidence>
<dbReference type="Proteomes" id="UP000003438">
    <property type="component" value="Unassembled WGS sequence"/>
</dbReference>
<feature type="domain" description="DUF4340" evidence="1">
    <location>
        <begin position="70"/>
        <end position="175"/>
    </location>
</feature>
<dbReference type="HOGENOM" id="CLU_043250_1_0_9"/>
<dbReference type="STRING" id="411471.SUBVAR_07291"/>
<reference evidence="2" key="1">
    <citation type="submission" date="2009-12" db="EMBL/GenBank/DDBJ databases">
        <authorList>
            <person name="Weinstock G."/>
            <person name="Sodergren E."/>
            <person name="Clifton S."/>
            <person name="Fulton L."/>
            <person name="Fulton B."/>
            <person name="Courtney L."/>
            <person name="Fronick C."/>
            <person name="Harrison M."/>
            <person name="Strong C."/>
            <person name="Farmer C."/>
            <person name="Delahaunty K."/>
            <person name="Markovic C."/>
            <person name="Hall O."/>
            <person name="Minx P."/>
            <person name="Tomlinson C."/>
            <person name="Mitreva M."/>
            <person name="Nelson J."/>
            <person name="Hou S."/>
            <person name="Wollam A."/>
            <person name="Pepin K.H."/>
            <person name="Johnson M."/>
            <person name="Bhonagiri V."/>
            <person name="Nash W.E."/>
            <person name="Warren W."/>
            <person name="Chinwalla A."/>
            <person name="Mardis E.R."/>
            <person name="Wilson R.K."/>
        </authorList>
    </citation>
    <scope>NUCLEOTIDE SEQUENCE [LARGE SCALE GENOMIC DNA]</scope>
    <source>
        <strain evidence="2">DSM 15176</strain>
    </source>
</reference>
<gene>
    <name evidence="2" type="ORF">SUBVAR_07291</name>
</gene>
<dbReference type="AlphaFoldDB" id="D1PSA8"/>
<name>D1PSA8_9FIRM</name>
<dbReference type="RefSeq" id="WP_007048636.1">
    <property type="nucleotide sequence ID" value="NZ_GG704771.1"/>
</dbReference>